<dbReference type="Pfam" id="PF22725">
    <property type="entry name" value="GFO_IDH_MocA_C3"/>
    <property type="match status" value="1"/>
</dbReference>
<dbReference type="SUPFAM" id="SSF55347">
    <property type="entry name" value="Glyceraldehyde-3-phosphate dehydrogenase-like, C-terminal domain"/>
    <property type="match status" value="1"/>
</dbReference>
<keyword evidence="4" id="KW-1185">Reference proteome</keyword>
<dbReference type="PANTHER" id="PTHR43054:SF1">
    <property type="entry name" value="SCYLLO-INOSITOL 2-DEHYDROGENASE (NADP(+)) IOLU"/>
    <property type="match status" value="1"/>
</dbReference>
<gene>
    <name evidence="3" type="ORF">ACFPOF_30205</name>
</gene>
<dbReference type="InterPro" id="IPR055170">
    <property type="entry name" value="GFO_IDH_MocA-like_dom"/>
</dbReference>
<evidence type="ECO:0000259" key="1">
    <source>
        <dbReference type="Pfam" id="PF01408"/>
    </source>
</evidence>
<name>A0ABW0I0H2_9BACL</name>
<feature type="domain" description="Gfo/Idh/MocA-like oxidoreductase N-terminal" evidence="1">
    <location>
        <begin position="2"/>
        <end position="119"/>
    </location>
</feature>
<sequence length="327" mass="35523">MIRFGVIGTSWITDHFIDAGLTSDDFELAAVYSRTQENADAFAAKHNIPLTFTSLAALAASPDIDAVYIASPNVLHADQAITCMQGGKHVLVEKPAASNAREYEKMAAAAQENGVLLMEAMKSTFTPTFLAIRDQLEAIGPVRRYFASYCQYSGSFGEYASGGSPNVFDPAMSTGGLMDLGVYCLYPLIALFGEPERITAKGRLLDTGADVAGSLLLKYADMDAVVHYSKMTDSYARSEIQGENGTIVFEKISRPDFAEIRFRDGTTKTLTAPQAKNAMTYEVREFIGLLNRGSKESTVNSHAVSLATLRTMDEARRQMGVAFPADR</sequence>
<dbReference type="PANTHER" id="PTHR43054">
    <property type="match status" value="1"/>
</dbReference>
<protein>
    <submittedName>
        <fullName evidence="3">Gfo/Idh/MocA family protein</fullName>
    </submittedName>
</protein>
<dbReference type="InterPro" id="IPR036291">
    <property type="entry name" value="NAD(P)-bd_dom_sf"/>
</dbReference>
<reference evidence="4" key="1">
    <citation type="journal article" date="2019" name="Int. J. Syst. Evol. Microbiol.">
        <title>The Global Catalogue of Microorganisms (GCM) 10K type strain sequencing project: providing services to taxonomists for standard genome sequencing and annotation.</title>
        <authorList>
            <consortium name="The Broad Institute Genomics Platform"/>
            <consortium name="The Broad Institute Genome Sequencing Center for Infectious Disease"/>
            <person name="Wu L."/>
            <person name="Ma J."/>
        </authorList>
    </citation>
    <scope>NUCLEOTIDE SEQUENCE [LARGE SCALE GENOMIC DNA]</scope>
    <source>
        <strain evidence="4">CGMCC 1.18575</strain>
    </source>
</reference>
<evidence type="ECO:0000259" key="2">
    <source>
        <dbReference type="Pfam" id="PF22725"/>
    </source>
</evidence>
<dbReference type="RefSeq" id="WP_378139314.1">
    <property type="nucleotide sequence ID" value="NZ_JBHSMI010000067.1"/>
</dbReference>
<dbReference type="Pfam" id="PF01408">
    <property type="entry name" value="GFO_IDH_MocA"/>
    <property type="match status" value="1"/>
</dbReference>
<comment type="caution">
    <text evidence="3">The sequence shown here is derived from an EMBL/GenBank/DDBJ whole genome shotgun (WGS) entry which is preliminary data.</text>
</comment>
<evidence type="ECO:0000313" key="3">
    <source>
        <dbReference type="EMBL" id="MFC5407021.1"/>
    </source>
</evidence>
<proteinExistence type="predicted"/>
<dbReference type="Proteomes" id="UP001596113">
    <property type="component" value="Unassembled WGS sequence"/>
</dbReference>
<organism evidence="3 4">
    <name type="scientific">Cohnella soli</name>
    <dbReference type="NCBI Taxonomy" id="425005"/>
    <lineage>
        <taxon>Bacteria</taxon>
        <taxon>Bacillati</taxon>
        <taxon>Bacillota</taxon>
        <taxon>Bacilli</taxon>
        <taxon>Bacillales</taxon>
        <taxon>Paenibacillaceae</taxon>
        <taxon>Cohnella</taxon>
    </lineage>
</organism>
<dbReference type="Gene3D" id="3.40.50.720">
    <property type="entry name" value="NAD(P)-binding Rossmann-like Domain"/>
    <property type="match status" value="1"/>
</dbReference>
<dbReference type="Gene3D" id="3.30.360.10">
    <property type="entry name" value="Dihydrodipicolinate Reductase, domain 2"/>
    <property type="match status" value="1"/>
</dbReference>
<feature type="domain" description="GFO/IDH/MocA-like oxidoreductase" evidence="2">
    <location>
        <begin position="138"/>
        <end position="248"/>
    </location>
</feature>
<accession>A0ABW0I0H2</accession>
<dbReference type="EMBL" id="JBHSMI010000067">
    <property type="protein sequence ID" value="MFC5407021.1"/>
    <property type="molecule type" value="Genomic_DNA"/>
</dbReference>
<evidence type="ECO:0000313" key="4">
    <source>
        <dbReference type="Proteomes" id="UP001596113"/>
    </source>
</evidence>
<dbReference type="InterPro" id="IPR000683">
    <property type="entry name" value="Gfo/Idh/MocA-like_OxRdtase_N"/>
</dbReference>
<dbReference type="SUPFAM" id="SSF51735">
    <property type="entry name" value="NAD(P)-binding Rossmann-fold domains"/>
    <property type="match status" value="1"/>
</dbReference>